<dbReference type="GO" id="GO:0003700">
    <property type="term" value="F:DNA-binding transcription factor activity"/>
    <property type="evidence" value="ECO:0007669"/>
    <property type="project" value="InterPro"/>
</dbReference>
<feature type="domain" description="HTH merR-type" evidence="6">
    <location>
        <begin position="9"/>
        <end position="77"/>
    </location>
</feature>
<keyword evidence="2" id="KW-0805">Transcription regulation</keyword>
<evidence type="ECO:0000256" key="1">
    <source>
        <dbReference type="ARBA" id="ARBA00022491"/>
    </source>
</evidence>
<comment type="caution">
    <text evidence="7">The sequence shown here is derived from an EMBL/GenBank/DDBJ whole genome shotgun (WGS) entry which is preliminary data.</text>
</comment>
<dbReference type="AlphaFoldDB" id="A0A9X2MFD7"/>
<dbReference type="InterPro" id="IPR009061">
    <property type="entry name" value="DNA-bd_dom_put_sf"/>
</dbReference>
<name>A0A9X2MFD7_9FIRM</name>
<dbReference type="PROSITE" id="PS50937">
    <property type="entry name" value="HTH_MERR_2"/>
    <property type="match status" value="1"/>
</dbReference>
<dbReference type="RefSeq" id="WP_042681894.1">
    <property type="nucleotide sequence ID" value="NZ_CABKTM010000043.1"/>
</dbReference>
<protein>
    <submittedName>
        <fullName evidence="7">Helix-turn-helix domain-containing protein</fullName>
    </submittedName>
</protein>
<evidence type="ECO:0000256" key="2">
    <source>
        <dbReference type="ARBA" id="ARBA00023015"/>
    </source>
</evidence>
<dbReference type="InterPro" id="IPR047057">
    <property type="entry name" value="MerR_fam"/>
</dbReference>
<dbReference type="OrthoDB" id="9811174at2"/>
<dbReference type="GO" id="GO:0003677">
    <property type="term" value="F:DNA binding"/>
    <property type="evidence" value="ECO:0007669"/>
    <property type="project" value="UniProtKB-KW"/>
</dbReference>
<evidence type="ECO:0000313" key="8">
    <source>
        <dbReference type="Proteomes" id="UP001142078"/>
    </source>
</evidence>
<keyword evidence="1" id="KW-0678">Repressor</keyword>
<dbReference type="InterPro" id="IPR000551">
    <property type="entry name" value="MerR-type_HTH_dom"/>
</dbReference>
<reference evidence="7" key="1">
    <citation type="submission" date="2022-07" db="EMBL/GenBank/DDBJ databases">
        <title>Enhanced cultured diversity of the mouse gut microbiota enables custom-made synthetic communities.</title>
        <authorList>
            <person name="Afrizal A."/>
        </authorList>
    </citation>
    <scope>NUCLEOTIDE SEQUENCE</scope>
    <source>
        <strain evidence="7">DSM 29482</strain>
    </source>
</reference>
<dbReference type="EMBL" id="JANJZL010000001">
    <property type="protein sequence ID" value="MCR2042669.1"/>
    <property type="molecule type" value="Genomic_DNA"/>
</dbReference>
<evidence type="ECO:0000313" key="7">
    <source>
        <dbReference type="EMBL" id="MCR2042669.1"/>
    </source>
</evidence>
<dbReference type="CDD" id="cd04764">
    <property type="entry name" value="HTH_MlrA-like_sg1"/>
    <property type="match status" value="1"/>
</dbReference>
<dbReference type="Proteomes" id="UP001142078">
    <property type="component" value="Unassembled WGS sequence"/>
</dbReference>
<feature type="coiled-coil region" evidence="5">
    <location>
        <begin position="124"/>
        <end position="191"/>
    </location>
</feature>
<dbReference type="SUPFAM" id="SSF46955">
    <property type="entry name" value="Putative DNA-binding domain"/>
    <property type="match status" value="1"/>
</dbReference>
<dbReference type="PANTHER" id="PTHR30204">
    <property type="entry name" value="REDOX-CYCLING DRUG-SENSING TRANSCRIPTIONAL ACTIVATOR SOXR"/>
    <property type="match status" value="1"/>
</dbReference>
<keyword evidence="5" id="KW-0175">Coiled coil</keyword>
<dbReference type="Gene3D" id="1.10.1660.10">
    <property type="match status" value="1"/>
</dbReference>
<evidence type="ECO:0000256" key="3">
    <source>
        <dbReference type="ARBA" id="ARBA00023125"/>
    </source>
</evidence>
<keyword evidence="8" id="KW-1185">Reference proteome</keyword>
<gene>
    <name evidence="7" type="ORF">NSA23_00930</name>
</gene>
<keyword evidence="3" id="KW-0238">DNA-binding</keyword>
<keyword evidence="4" id="KW-0804">Transcription</keyword>
<dbReference type="PANTHER" id="PTHR30204:SF69">
    <property type="entry name" value="MERR-FAMILY TRANSCRIPTIONAL REGULATOR"/>
    <property type="match status" value="1"/>
</dbReference>
<evidence type="ECO:0000256" key="5">
    <source>
        <dbReference type="SAM" id="Coils"/>
    </source>
</evidence>
<organism evidence="7 8">
    <name type="scientific">Anaerosalibacter massiliensis</name>
    <dbReference type="NCBI Taxonomy" id="1347392"/>
    <lineage>
        <taxon>Bacteria</taxon>
        <taxon>Bacillati</taxon>
        <taxon>Bacillota</taxon>
        <taxon>Tissierellia</taxon>
        <taxon>Tissierellales</taxon>
        <taxon>Sporanaerobacteraceae</taxon>
        <taxon>Anaerosalibacter</taxon>
    </lineage>
</organism>
<proteinExistence type="predicted"/>
<dbReference type="SMART" id="SM00422">
    <property type="entry name" value="HTH_MERR"/>
    <property type="match status" value="1"/>
</dbReference>
<accession>A0A9X2MFD7</accession>
<sequence length="203" mass="23939">MLDLDLEKQHTISEVSEITDYPPHVLRYYEKEFELDIPRNDSNHRYYTYKEIEMLQYIKSLQDKGFSNKQIKLIIKSPEILVNNQEEAVTTSDSLQKIDFNTLSQEISTNLGEVITEEIAVKIKNILDSNQENEEKLIMKLKDEIEELRKELTSKERDVLICENAKLKMKVKEKSYEVAGLKEKVKRIEESNKGFFKKIFKSK</sequence>
<evidence type="ECO:0000259" key="6">
    <source>
        <dbReference type="PROSITE" id="PS50937"/>
    </source>
</evidence>
<dbReference type="Pfam" id="PF13411">
    <property type="entry name" value="MerR_1"/>
    <property type="match status" value="1"/>
</dbReference>
<evidence type="ECO:0000256" key="4">
    <source>
        <dbReference type="ARBA" id="ARBA00023163"/>
    </source>
</evidence>